<dbReference type="InterPro" id="IPR029032">
    <property type="entry name" value="AhpD-like"/>
</dbReference>
<keyword evidence="3" id="KW-1185">Reference proteome</keyword>
<dbReference type="InterPro" id="IPR010195">
    <property type="entry name" value="Uncharacterised_peroxidase-rel"/>
</dbReference>
<dbReference type="InterPro" id="IPR003779">
    <property type="entry name" value="CMD-like"/>
</dbReference>
<dbReference type="PANTHER" id="PTHR35446">
    <property type="entry name" value="SI:CH211-175M2.5"/>
    <property type="match status" value="1"/>
</dbReference>
<proteinExistence type="predicted"/>
<dbReference type="Proteomes" id="UP000721236">
    <property type="component" value="Unassembled WGS sequence"/>
</dbReference>
<dbReference type="PANTHER" id="PTHR35446:SF2">
    <property type="entry name" value="CARBOXYMUCONOLACTONE DECARBOXYLASE-LIKE DOMAIN-CONTAINING PROTEIN"/>
    <property type="match status" value="1"/>
</dbReference>
<comment type="caution">
    <text evidence="2">The sequence shown here is derived from an EMBL/GenBank/DDBJ whole genome shotgun (WGS) entry which is preliminary data.</text>
</comment>
<name>A0ABM8X2A7_9BURK</name>
<accession>A0ABM8X2A7</accession>
<protein>
    <recommendedName>
        <fullName evidence="1">Carboxymuconolactone decarboxylase-like domain-containing protein</fullName>
    </recommendedName>
</protein>
<gene>
    <name evidence="2" type="ORF">LMG21510_02411</name>
</gene>
<dbReference type="NCBIfam" id="TIGR00778">
    <property type="entry name" value="ahpD_dom"/>
    <property type="match status" value="1"/>
</dbReference>
<dbReference type="EMBL" id="CAJZAH010000002">
    <property type="protein sequence ID" value="CAG9173991.1"/>
    <property type="molecule type" value="Genomic_DNA"/>
</dbReference>
<dbReference type="RefSeq" id="WP_224041971.1">
    <property type="nucleotide sequence ID" value="NZ_CAJZAH010000002.1"/>
</dbReference>
<evidence type="ECO:0000313" key="2">
    <source>
        <dbReference type="EMBL" id="CAG9173991.1"/>
    </source>
</evidence>
<dbReference type="NCBIfam" id="TIGR01926">
    <property type="entry name" value="peroxid_rel"/>
    <property type="match status" value="1"/>
</dbReference>
<feature type="domain" description="Carboxymuconolactone decarboxylase-like" evidence="1">
    <location>
        <begin position="58"/>
        <end position="108"/>
    </location>
</feature>
<dbReference type="Gene3D" id="1.20.5.810">
    <property type="entry name" value="AhpD-like"/>
    <property type="match status" value="1"/>
</dbReference>
<evidence type="ECO:0000313" key="3">
    <source>
        <dbReference type="Proteomes" id="UP000721236"/>
    </source>
</evidence>
<dbReference type="InterPro" id="IPR004675">
    <property type="entry name" value="AhpD_core"/>
</dbReference>
<evidence type="ECO:0000259" key="1">
    <source>
        <dbReference type="Pfam" id="PF02627"/>
    </source>
</evidence>
<sequence length="206" mass="22942">MTAQPRAASAPQTGARPISRYPVPALADLPDDIRQRMLEVQEKAGFVPNVFLTLAHRPDEFRAFFAYHDALMLKEGGLTKGEREMIVVATSGANQCLYCVVAHGAILRVYEKQPLLADQVAVNYRKADLSPRQRAMLDFAMKVCEASHQIDEDDFAALREHGFSDEDAWDIAAITAFFGLSNRMANTIGMRPNDEFFLIGRVPKAK</sequence>
<dbReference type="Gene3D" id="1.20.1290.10">
    <property type="entry name" value="AhpD-like"/>
    <property type="match status" value="1"/>
</dbReference>
<reference evidence="2 3" key="1">
    <citation type="submission" date="2021-08" db="EMBL/GenBank/DDBJ databases">
        <authorList>
            <person name="Peeters C."/>
        </authorList>
    </citation>
    <scope>NUCLEOTIDE SEQUENCE [LARGE SCALE GENOMIC DNA]</scope>
    <source>
        <strain evidence="2 3">LMG 21510</strain>
    </source>
</reference>
<dbReference type="SUPFAM" id="SSF69118">
    <property type="entry name" value="AhpD-like"/>
    <property type="match status" value="1"/>
</dbReference>
<organism evidence="2 3">
    <name type="scientific">Cupriavidus respiraculi</name>
    <dbReference type="NCBI Taxonomy" id="195930"/>
    <lineage>
        <taxon>Bacteria</taxon>
        <taxon>Pseudomonadati</taxon>
        <taxon>Pseudomonadota</taxon>
        <taxon>Betaproteobacteria</taxon>
        <taxon>Burkholderiales</taxon>
        <taxon>Burkholderiaceae</taxon>
        <taxon>Cupriavidus</taxon>
    </lineage>
</organism>
<dbReference type="Pfam" id="PF02627">
    <property type="entry name" value="CMD"/>
    <property type="match status" value="1"/>
</dbReference>